<dbReference type="OrthoDB" id="429813at2759"/>
<dbReference type="Pfam" id="PF07993">
    <property type="entry name" value="NAD_binding_4"/>
    <property type="match status" value="1"/>
</dbReference>
<dbReference type="Gene3D" id="3.40.50.12780">
    <property type="entry name" value="N-terminal domain of ligase-like"/>
    <property type="match status" value="1"/>
</dbReference>
<dbReference type="Pfam" id="PF23562">
    <property type="entry name" value="AMP-binding_C_3"/>
    <property type="match status" value="1"/>
</dbReference>
<name>A0A5C3MTA1_9AGAM</name>
<feature type="domain" description="Thioester reductase (TE)" evidence="4">
    <location>
        <begin position="710"/>
        <end position="937"/>
    </location>
</feature>
<protein>
    <submittedName>
        <fullName evidence="5">Putative aminoadipate reductase</fullName>
    </submittedName>
</protein>
<dbReference type="PANTHER" id="PTHR43439">
    <property type="entry name" value="PHENYLACETATE-COENZYME A LIGASE"/>
    <property type="match status" value="1"/>
</dbReference>
<dbReference type="InterPro" id="IPR013120">
    <property type="entry name" value="FAR_NAD-bd"/>
</dbReference>
<dbReference type="Proteomes" id="UP000305948">
    <property type="component" value="Unassembled WGS sequence"/>
</dbReference>
<evidence type="ECO:0000256" key="2">
    <source>
        <dbReference type="ARBA" id="ARBA00022553"/>
    </source>
</evidence>
<dbReference type="Gene3D" id="3.40.50.720">
    <property type="entry name" value="NAD(P)-binding Rossmann-like Domain"/>
    <property type="match status" value="1"/>
</dbReference>
<dbReference type="EMBL" id="ML213518">
    <property type="protein sequence ID" value="TFK48709.1"/>
    <property type="molecule type" value="Genomic_DNA"/>
</dbReference>
<evidence type="ECO:0000313" key="5">
    <source>
        <dbReference type="EMBL" id="TFK48709.1"/>
    </source>
</evidence>
<dbReference type="SUPFAM" id="SSF51735">
    <property type="entry name" value="NAD(P)-binding Rossmann-fold domains"/>
    <property type="match status" value="1"/>
</dbReference>
<dbReference type="AlphaFoldDB" id="A0A5C3MTA1"/>
<dbReference type="InterPro" id="IPR042099">
    <property type="entry name" value="ANL_N_sf"/>
</dbReference>
<evidence type="ECO:0000259" key="4">
    <source>
        <dbReference type="Pfam" id="PF07993"/>
    </source>
</evidence>
<dbReference type="InterPro" id="IPR000873">
    <property type="entry name" value="AMP-dep_synth/lig_dom"/>
</dbReference>
<reference evidence="5 6" key="1">
    <citation type="journal article" date="2019" name="Nat. Ecol. Evol.">
        <title>Megaphylogeny resolves global patterns of mushroom evolution.</title>
        <authorList>
            <person name="Varga T."/>
            <person name="Krizsan K."/>
            <person name="Foldi C."/>
            <person name="Dima B."/>
            <person name="Sanchez-Garcia M."/>
            <person name="Sanchez-Ramirez S."/>
            <person name="Szollosi G.J."/>
            <person name="Szarkandi J.G."/>
            <person name="Papp V."/>
            <person name="Albert L."/>
            <person name="Andreopoulos W."/>
            <person name="Angelini C."/>
            <person name="Antonin V."/>
            <person name="Barry K.W."/>
            <person name="Bougher N.L."/>
            <person name="Buchanan P."/>
            <person name="Buyck B."/>
            <person name="Bense V."/>
            <person name="Catcheside P."/>
            <person name="Chovatia M."/>
            <person name="Cooper J."/>
            <person name="Damon W."/>
            <person name="Desjardin D."/>
            <person name="Finy P."/>
            <person name="Geml J."/>
            <person name="Haridas S."/>
            <person name="Hughes K."/>
            <person name="Justo A."/>
            <person name="Karasinski D."/>
            <person name="Kautmanova I."/>
            <person name="Kiss B."/>
            <person name="Kocsube S."/>
            <person name="Kotiranta H."/>
            <person name="LaButti K.M."/>
            <person name="Lechner B.E."/>
            <person name="Liimatainen K."/>
            <person name="Lipzen A."/>
            <person name="Lukacs Z."/>
            <person name="Mihaltcheva S."/>
            <person name="Morgado L.N."/>
            <person name="Niskanen T."/>
            <person name="Noordeloos M.E."/>
            <person name="Ohm R.A."/>
            <person name="Ortiz-Santana B."/>
            <person name="Ovrebo C."/>
            <person name="Racz N."/>
            <person name="Riley R."/>
            <person name="Savchenko A."/>
            <person name="Shiryaev A."/>
            <person name="Soop K."/>
            <person name="Spirin V."/>
            <person name="Szebenyi C."/>
            <person name="Tomsovsky M."/>
            <person name="Tulloss R.E."/>
            <person name="Uehling J."/>
            <person name="Grigoriev I.V."/>
            <person name="Vagvolgyi C."/>
            <person name="Papp T."/>
            <person name="Martin F.M."/>
            <person name="Miettinen O."/>
            <person name="Hibbett D.S."/>
            <person name="Nagy L.G."/>
        </authorList>
    </citation>
    <scope>NUCLEOTIDE SEQUENCE [LARGE SCALE GENOMIC DNA]</scope>
    <source>
        <strain evidence="5 6">OMC1185</strain>
    </source>
</reference>
<dbReference type="STRING" id="5364.A0A5C3MTA1"/>
<keyword evidence="2" id="KW-0597">Phosphoprotein</keyword>
<dbReference type="Pfam" id="PF00501">
    <property type="entry name" value="AMP-binding"/>
    <property type="match status" value="1"/>
</dbReference>
<keyword evidence="1" id="KW-0596">Phosphopantetheine</keyword>
<dbReference type="PROSITE" id="PS00455">
    <property type="entry name" value="AMP_BINDING"/>
    <property type="match status" value="1"/>
</dbReference>
<dbReference type="InterPro" id="IPR036291">
    <property type="entry name" value="NAD(P)-bd_dom_sf"/>
</dbReference>
<proteinExistence type="predicted"/>
<gene>
    <name evidence="5" type="ORF">OE88DRAFT_1663798</name>
</gene>
<organism evidence="5 6">
    <name type="scientific">Heliocybe sulcata</name>
    <dbReference type="NCBI Taxonomy" id="5364"/>
    <lineage>
        <taxon>Eukaryota</taxon>
        <taxon>Fungi</taxon>
        <taxon>Dikarya</taxon>
        <taxon>Basidiomycota</taxon>
        <taxon>Agaricomycotina</taxon>
        <taxon>Agaricomycetes</taxon>
        <taxon>Gloeophyllales</taxon>
        <taxon>Gloeophyllaceae</taxon>
        <taxon>Heliocybe</taxon>
    </lineage>
</organism>
<keyword evidence="6" id="KW-1185">Reference proteome</keyword>
<dbReference type="SUPFAM" id="SSF56801">
    <property type="entry name" value="Acetyl-CoA synthetase-like"/>
    <property type="match status" value="1"/>
</dbReference>
<evidence type="ECO:0000256" key="1">
    <source>
        <dbReference type="ARBA" id="ARBA00022450"/>
    </source>
</evidence>
<accession>A0A5C3MTA1</accession>
<dbReference type="PANTHER" id="PTHR43439:SF2">
    <property type="entry name" value="ENZYME, PUTATIVE (JCVI)-RELATED"/>
    <property type="match status" value="1"/>
</dbReference>
<evidence type="ECO:0000259" key="3">
    <source>
        <dbReference type="Pfam" id="PF00501"/>
    </source>
</evidence>
<sequence length="1096" mass="119972">MASSQSHWTVHPLDGSIALAELVDLRLREHPDRTYAVFPSDAPDGEPTRITYLEWCRAIHRVAHLLRPQPDFKKREVVGIIVNCDTLMHVTTIIGLMRAGLIPYPMSNRNSPAAVSHMLQKTSCHRLITTSASLDSLISGLKADLSAVGHELTIDELPSIYDAFPHLGHETADDPFTPYPPMTNCTSDDIICYIHSSGSTGFPKSIPHSNRTMLGWYGGPLGKDMHQYPKHLRFGALPLPTFHMMGLAFQGFAPLIAGTSVALFEPKWPAPPVVPGPGNTLEGMKRTKVDAIISVPTFLELWSESEDAIAFLREMEVVLFGGGPLSRQIGNKLVSRGVNLRSAYGGTEFGGVTHFLAPKELAIGPTEWEYLVFDPKIPIRMVPQDDGKYELQVLHSDIYPLLVHNLPDVPGYATSDLFEKHPTKEGLWKIIGRVDDVLILASGEKTVPAPMEGKILTSPLVSGAMMFGRGHNEVGILIEPRPEHAIDPADEEALVEFRNALWPVIEEANEDAPAFSRIFKEMVLVTSPNKPMRRAAKGTIMRKATLADYAQEIDELYERVESSRGEDVEPPKSWETSDLEEWLIIQAQDINDMSKGLQPDPEVDLFAQGFDSLSATFLRNRIIGALRSSEDPAAKVAAATVSQNFVFANNTIRSLAMAIRNLISPLANGHVPEYSHAAVMEQLILKYSADMPTLSATSAAALPPKSTVLITGTTGGLGSYMLWMLLEDEKVERVYAFNRKSSRASLAERQKVAFEDRGLPAHLLESPKLALVEGEESSHNLGLDSALYDELRTTCTQIIHNAWRLDFNLSVSSFESNIKGVRNLIDLGLASPYGSNFRIVFTSSVGVSQGWNLEKGEFPEESDLPVDVAVGAGYGESKFVSEQLLVKAAQRGIQTTSLRIGQIAGGKPDGSWATTDWVPIFIKSSRALGCLPDAQGVSTWMTSEVVAQTVLDAAFAGERPPSALNVLHPHLVSWSGIMDGVRTALVKIVDQGKSEPLPLVPFKQWIALLEKKAAGATESDIKAMPAIKLLPFFQNMAVADEAIRASGQTETEAGGMPRFATHKAQAVSQTLRDAPELSAEDAERWIAYWNRKGLFA</sequence>
<dbReference type="InterPro" id="IPR051414">
    <property type="entry name" value="Adenylate-forming_Reductase"/>
</dbReference>
<evidence type="ECO:0000313" key="6">
    <source>
        <dbReference type="Proteomes" id="UP000305948"/>
    </source>
</evidence>
<feature type="domain" description="AMP-dependent synthetase/ligase" evidence="3">
    <location>
        <begin position="27"/>
        <end position="355"/>
    </location>
</feature>
<dbReference type="InterPro" id="IPR020845">
    <property type="entry name" value="AMP-binding_CS"/>
</dbReference>